<dbReference type="EMBL" id="CP003731">
    <property type="protein sequence ID" value="AFO51742.1"/>
    <property type="molecule type" value="Genomic_DNA"/>
</dbReference>
<sequence length="79" mass="9058">MATGGTAFGIYYLVKNLRGTTREEKEHIDHKKLSDIPGCSEDQCSEYCEHVLQCANQYKEQRGLPLECGFMCNDKIKKR</sequence>
<gene>
    <name evidence="1" type="ordered locus">MHLP_00810</name>
</gene>
<evidence type="ECO:0000313" key="1">
    <source>
        <dbReference type="EMBL" id="AFO51742.1"/>
    </source>
</evidence>
<dbReference type="AlphaFoldDB" id="I7C5F9"/>
<dbReference type="PATRIC" id="fig|1212765.3.peg.187"/>
<organism evidence="1 2">
    <name type="scientific">Mycoplasma haematolamae (strain Purdue)</name>
    <dbReference type="NCBI Taxonomy" id="1212765"/>
    <lineage>
        <taxon>Bacteria</taxon>
        <taxon>Bacillati</taxon>
        <taxon>Mycoplasmatota</taxon>
        <taxon>Mollicutes</taxon>
        <taxon>Mycoplasmataceae</taxon>
        <taxon>Mycoplasma</taxon>
    </lineage>
</organism>
<name>I7C5F9_MYCHA</name>
<evidence type="ECO:0000313" key="2">
    <source>
        <dbReference type="Proteomes" id="UP000006502"/>
    </source>
</evidence>
<dbReference type="HOGENOM" id="CLU_2602228_0_0_14"/>
<dbReference type="Proteomes" id="UP000006502">
    <property type="component" value="Chromosome"/>
</dbReference>
<keyword evidence="2" id="KW-1185">Reference proteome</keyword>
<proteinExistence type="predicted"/>
<protein>
    <submittedName>
        <fullName evidence="1">Uncharacterized protein</fullName>
    </submittedName>
</protein>
<reference evidence="1 2" key="1">
    <citation type="journal article" date="2012" name="J. Bacteriol.">
        <title>Genome Sequence of "Candidatus Mycoplasma haemolamae" Strain Purdue, a Red Blood Cell Pathogen of Alpacas (Vicugna pacos) and Llamas (Lama glama).</title>
        <authorList>
            <person name="Guimaraes A.M."/>
            <person name="Toth B."/>
            <person name="Santos A.P."/>
            <person name="do Nascimento N.C."/>
            <person name="Kritchevsky J.E."/>
            <person name="Messick J.B."/>
        </authorList>
    </citation>
    <scope>NUCLEOTIDE SEQUENCE [LARGE SCALE GENOMIC DNA]</scope>
    <source>
        <strain evidence="1 2">Purdue</strain>
    </source>
</reference>
<accession>I7C5F9</accession>
<reference evidence="2" key="2">
    <citation type="submission" date="2012-07" db="EMBL/GenBank/DDBJ databases">
        <title>Complete genome sequence of 'Candidatus Mycoplasma haemolamae'.</title>
        <authorList>
            <person name="Guimaraes A.M.S."/>
            <person name="Toth B."/>
            <person name="Santos A.P."/>
            <person name="Nascimento N.C."/>
            <person name="Sojka J.E."/>
            <person name="Messick J.B."/>
        </authorList>
    </citation>
    <scope>NUCLEOTIDE SEQUENCE [LARGE SCALE GENOMIC DNA]</scope>
    <source>
        <strain evidence="2">Purdue</strain>
    </source>
</reference>
<dbReference type="KEGG" id="mhl:MHLP_00810"/>